<name>A0ABW2HPA4_9ACTN</name>
<reference evidence="2" key="1">
    <citation type="journal article" date="2019" name="Int. J. Syst. Evol. Microbiol.">
        <title>The Global Catalogue of Microorganisms (GCM) 10K type strain sequencing project: providing services to taxonomists for standard genome sequencing and annotation.</title>
        <authorList>
            <consortium name="The Broad Institute Genomics Platform"/>
            <consortium name="The Broad Institute Genome Sequencing Center for Infectious Disease"/>
            <person name="Wu L."/>
            <person name="Ma J."/>
        </authorList>
    </citation>
    <scope>NUCLEOTIDE SEQUENCE [LARGE SCALE GENOMIC DNA]</scope>
    <source>
        <strain evidence="2">XZYJT-10</strain>
    </source>
</reference>
<proteinExistence type="predicted"/>
<organism evidence="1 2">
    <name type="scientific">Paractinoplanes rhizophilus</name>
    <dbReference type="NCBI Taxonomy" id="1416877"/>
    <lineage>
        <taxon>Bacteria</taxon>
        <taxon>Bacillati</taxon>
        <taxon>Actinomycetota</taxon>
        <taxon>Actinomycetes</taxon>
        <taxon>Micromonosporales</taxon>
        <taxon>Micromonosporaceae</taxon>
        <taxon>Paractinoplanes</taxon>
    </lineage>
</organism>
<keyword evidence="2" id="KW-1185">Reference proteome</keyword>
<sequence length="300" mass="31366">MSFPALDHVRALFPAPGPAGLVERAPITVSFHPDRVAASGLTVAQALAAEGVYRSQFETGISNGGLGGPRAAWEERMFPGVYDGPLGRPVYGGLNLAGYPDGASPRFGSCHLVLRSAVAARATFSLGDSVTSPSVVGTASTFGAVWDALLAEVAATGRALNLAADSPQSWVAALASPRRAAGRALDSYVEAQIHGRLTLREDVAAVVADPSFRGTPYEEHLASLIGSVTWSPGFTLRPAEFPAELRGPEVPPLAREIAARYGVGELDAEVIGRAAREPGAPLQLIKYLWHILVLLGRPAC</sequence>
<gene>
    <name evidence="1" type="ORF">ACFQS1_13265</name>
</gene>
<accession>A0ABW2HPA4</accession>
<evidence type="ECO:0000313" key="1">
    <source>
        <dbReference type="EMBL" id="MFC7274959.1"/>
    </source>
</evidence>
<dbReference type="Pfam" id="PF12294">
    <property type="entry name" value="DUF3626"/>
    <property type="match status" value="1"/>
</dbReference>
<dbReference type="Proteomes" id="UP001596548">
    <property type="component" value="Unassembled WGS sequence"/>
</dbReference>
<dbReference type="EMBL" id="JBHTBJ010000007">
    <property type="protein sequence ID" value="MFC7274959.1"/>
    <property type="molecule type" value="Genomic_DNA"/>
</dbReference>
<comment type="caution">
    <text evidence="1">The sequence shown here is derived from an EMBL/GenBank/DDBJ whole genome shotgun (WGS) entry which is preliminary data.</text>
</comment>
<evidence type="ECO:0000313" key="2">
    <source>
        <dbReference type="Proteomes" id="UP001596548"/>
    </source>
</evidence>
<protein>
    <submittedName>
        <fullName evidence="1">DUF3626 domain-containing protein</fullName>
    </submittedName>
</protein>
<dbReference type="InterPro" id="IPR022074">
    <property type="entry name" value="DUF3626"/>
</dbReference>
<dbReference type="RefSeq" id="WP_378967525.1">
    <property type="nucleotide sequence ID" value="NZ_JBHTBJ010000007.1"/>
</dbReference>